<evidence type="ECO:0000256" key="1">
    <source>
        <dbReference type="SAM" id="Coils"/>
    </source>
</evidence>
<evidence type="ECO:0000256" key="2">
    <source>
        <dbReference type="SAM" id="MobiDB-lite"/>
    </source>
</evidence>
<keyword evidence="4" id="KW-1185">Reference proteome</keyword>
<accession>A0AAV7NBR7</accession>
<evidence type="ECO:0008006" key="5">
    <source>
        <dbReference type="Google" id="ProtNLM"/>
    </source>
</evidence>
<feature type="region of interest" description="Disordered" evidence="2">
    <location>
        <begin position="26"/>
        <end position="49"/>
    </location>
</feature>
<evidence type="ECO:0000313" key="3">
    <source>
        <dbReference type="EMBL" id="KAJ1112569.1"/>
    </source>
</evidence>
<evidence type="ECO:0000313" key="4">
    <source>
        <dbReference type="Proteomes" id="UP001066276"/>
    </source>
</evidence>
<reference evidence="3" key="1">
    <citation type="journal article" date="2022" name="bioRxiv">
        <title>Sequencing and chromosome-scale assembly of the giantPleurodeles waltlgenome.</title>
        <authorList>
            <person name="Brown T."/>
            <person name="Elewa A."/>
            <person name="Iarovenko S."/>
            <person name="Subramanian E."/>
            <person name="Araus A.J."/>
            <person name="Petzold A."/>
            <person name="Susuki M."/>
            <person name="Suzuki K.-i.T."/>
            <person name="Hayashi T."/>
            <person name="Toyoda A."/>
            <person name="Oliveira C."/>
            <person name="Osipova E."/>
            <person name="Leigh N.D."/>
            <person name="Simon A."/>
            <person name="Yun M.H."/>
        </authorList>
    </citation>
    <scope>NUCLEOTIDE SEQUENCE</scope>
    <source>
        <strain evidence="3">20211129_DDA</strain>
        <tissue evidence="3">Liver</tissue>
    </source>
</reference>
<proteinExistence type="predicted"/>
<gene>
    <name evidence="3" type="ORF">NDU88_000831</name>
</gene>
<dbReference type="EMBL" id="JANPWB010000012">
    <property type="protein sequence ID" value="KAJ1112569.1"/>
    <property type="molecule type" value="Genomic_DNA"/>
</dbReference>
<comment type="caution">
    <text evidence="3">The sequence shown here is derived from an EMBL/GenBank/DDBJ whole genome shotgun (WGS) entry which is preliminary data.</text>
</comment>
<dbReference type="AlphaFoldDB" id="A0AAV7NBR7"/>
<name>A0AAV7NBR7_PLEWA</name>
<dbReference type="Proteomes" id="UP001066276">
    <property type="component" value="Chromosome 8"/>
</dbReference>
<feature type="coiled-coil region" evidence="1">
    <location>
        <begin position="157"/>
        <end position="184"/>
    </location>
</feature>
<sequence>MDRTSQTALVSRYTLEPLGTSLVRPTCRGTADGPQRAATRSAPGPATIQQGRRGCLRQRVAPHGPVLVRWGSLPPGPSPWHRPSCHKTVTGPRWAMIRVALVPCCHPVWRVRLPRAEEQPAGRQTPSQKRWALPGRRLHLGTSDQAHYGGALFSSLHDDIETVKKDLSADLREVRQDLEEIGHRVSAMGGLRSAM</sequence>
<keyword evidence="1" id="KW-0175">Coiled coil</keyword>
<organism evidence="3 4">
    <name type="scientific">Pleurodeles waltl</name>
    <name type="common">Iberian ribbed newt</name>
    <dbReference type="NCBI Taxonomy" id="8319"/>
    <lineage>
        <taxon>Eukaryota</taxon>
        <taxon>Metazoa</taxon>
        <taxon>Chordata</taxon>
        <taxon>Craniata</taxon>
        <taxon>Vertebrata</taxon>
        <taxon>Euteleostomi</taxon>
        <taxon>Amphibia</taxon>
        <taxon>Batrachia</taxon>
        <taxon>Caudata</taxon>
        <taxon>Salamandroidea</taxon>
        <taxon>Salamandridae</taxon>
        <taxon>Pleurodelinae</taxon>
        <taxon>Pleurodeles</taxon>
    </lineage>
</organism>
<protein>
    <recommendedName>
        <fullName evidence="5">t-SNARE coiled-coil homology domain-containing protein</fullName>
    </recommendedName>
</protein>